<comment type="caution">
    <text evidence="5">Lacks conserved residue(s) required for the propagation of feature annotation.</text>
</comment>
<name>A0AAV8TU41_9ROSI</name>
<proteinExistence type="inferred from homology"/>
<gene>
    <name evidence="6" type="ORF">K2173_018018</name>
</gene>
<dbReference type="GO" id="GO:0005634">
    <property type="term" value="C:nucleus"/>
    <property type="evidence" value="ECO:0007669"/>
    <property type="project" value="UniProtKB-SubCell"/>
</dbReference>
<keyword evidence="3" id="KW-0804">Transcription</keyword>
<dbReference type="PANTHER" id="PTHR31636">
    <property type="entry name" value="OSJNBA0084A10.13 PROTEIN-RELATED"/>
    <property type="match status" value="1"/>
</dbReference>
<keyword evidence="2" id="KW-0805">Transcription regulation</keyword>
<sequence>MSQKHQSSASIHEFYHQPGQEVNQYGLSFQFLDNNALSDAGSQGTSVSFENYKEEYFTLESSTTTGFVVYDSPAASISSNKSPFSPQGSHSCVSDHYHSPDNLYGSPISGSSSADDSNALRRKMRELEVFLMEPESDVTDSCNFCFMSGVDQSNLLGCWDWNKMVEMIPRLNLKEILIACAEAVSNKDITRAAGLMHVLDQMVSVSGDPMQRVGAYMLEGLRARLEFSGSKIYKSLKCEAPVSSDLMTYMGILYQICPYWRFAYLSANVAIREAVSHEPVIHIIDFQIAQGSQWIPLIQAFGNRQGGPPVIRITGVDDSQSTHARGGGLHIVGQRLLDIARQWNVPLEFHDTAMTCYEVRREDLRILPGEAVVVNFPFVLHHMPDESVNTTNHRDLLLRLVKSLNPKIVTVVEQESNTNTKPFFQRFIETLDYYTAMFESIDVARSRDDKQRINAEQHCVARDIVNMIACENDERVERHELLGKWKLRFSMAGFTQCPLSSSTSTAVRDLLKNYDKNYRLEERDGALYLCWKNRHMATSSAWR</sequence>
<evidence type="ECO:0000256" key="3">
    <source>
        <dbReference type="ARBA" id="ARBA00023163"/>
    </source>
</evidence>
<keyword evidence="4" id="KW-0539">Nucleus</keyword>
<evidence type="ECO:0000256" key="2">
    <source>
        <dbReference type="ARBA" id="ARBA00023015"/>
    </source>
</evidence>
<evidence type="ECO:0000256" key="1">
    <source>
        <dbReference type="ARBA" id="ARBA00004123"/>
    </source>
</evidence>
<protein>
    <submittedName>
        <fullName evidence="6">Uncharacterized protein</fullName>
    </submittedName>
</protein>
<dbReference type="PROSITE" id="PS50985">
    <property type="entry name" value="GRAS"/>
    <property type="match status" value="1"/>
</dbReference>
<feature type="region of interest" description="SAW" evidence="5">
    <location>
        <begin position="469"/>
        <end position="543"/>
    </location>
</feature>
<reference evidence="6 7" key="1">
    <citation type="submission" date="2021-09" db="EMBL/GenBank/DDBJ databases">
        <title>Genomic insights and catalytic innovation underlie evolution of tropane alkaloids biosynthesis.</title>
        <authorList>
            <person name="Wang Y.-J."/>
            <person name="Tian T."/>
            <person name="Huang J.-P."/>
            <person name="Huang S.-X."/>
        </authorList>
    </citation>
    <scope>NUCLEOTIDE SEQUENCE [LARGE SCALE GENOMIC DNA]</scope>
    <source>
        <strain evidence="6">KIB-2018</strain>
        <tissue evidence="6">Leaf</tissue>
    </source>
</reference>
<evidence type="ECO:0000256" key="5">
    <source>
        <dbReference type="PROSITE-ProRule" id="PRU01191"/>
    </source>
</evidence>
<evidence type="ECO:0000313" key="6">
    <source>
        <dbReference type="EMBL" id="KAJ8770527.1"/>
    </source>
</evidence>
<dbReference type="AlphaFoldDB" id="A0AAV8TU41"/>
<comment type="subcellular location">
    <subcellularLocation>
        <location evidence="1">Nucleus</location>
    </subcellularLocation>
</comment>
<evidence type="ECO:0000313" key="7">
    <source>
        <dbReference type="Proteomes" id="UP001159364"/>
    </source>
</evidence>
<feature type="short sequence motif" description="VHIID" evidence="5">
    <location>
        <begin position="281"/>
        <end position="285"/>
    </location>
</feature>
<dbReference type="Pfam" id="PF03514">
    <property type="entry name" value="GRAS"/>
    <property type="match status" value="1"/>
</dbReference>
<feature type="region of interest" description="VHIID" evidence="5">
    <location>
        <begin position="250"/>
        <end position="315"/>
    </location>
</feature>
<organism evidence="6 7">
    <name type="scientific">Erythroxylum novogranatense</name>
    <dbReference type="NCBI Taxonomy" id="1862640"/>
    <lineage>
        <taxon>Eukaryota</taxon>
        <taxon>Viridiplantae</taxon>
        <taxon>Streptophyta</taxon>
        <taxon>Embryophyta</taxon>
        <taxon>Tracheophyta</taxon>
        <taxon>Spermatophyta</taxon>
        <taxon>Magnoliopsida</taxon>
        <taxon>eudicotyledons</taxon>
        <taxon>Gunneridae</taxon>
        <taxon>Pentapetalae</taxon>
        <taxon>rosids</taxon>
        <taxon>fabids</taxon>
        <taxon>Malpighiales</taxon>
        <taxon>Erythroxylaceae</taxon>
        <taxon>Erythroxylum</taxon>
    </lineage>
</organism>
<feature type="region of interest" description="Leucine repeat I (LRI)" evidence="5">
    <location>
        <begin position="171"/>
        <end position="231"/>
    </location>
</feature>
<keyword evidence="7" id="KW-1185">Reference proteome</keyword>
<accession>A0AAV8TU41</accession>
<comment type="similarity">
    <text evidence="5">Belongs to the GRAS family.</text>
</comment>
<evidence type="ECO:0000256" key="4">
    <source>
        <dbReference type="ARBA" id="ARBA00023242"/>
    </source>
</evidence>
<dbReference type="InterPro" id="IPR005202">
    <property type="entry name" value="TF_GRAS"/>
</dbReference>
<feature type="region of interest" description="Leucine repeat II (LRII)" evidence="5">
    <location>
        <begin position="331"/>
        <end position="363"/>
    </location>
</feature>
<dbReference type="EMBL" id="JAIWQS010000003">
    <property type="protein sequence ID" value="KAJ8770527.1"/>
    <property type="molecule type" value="Genomic_DNA"/>
</dbReference>
<dbReference type="Proteomes" id="UP001159364">
    <property type="component" value="Linkage Group LG03"/>
</dbReference>
<comment type="caution">
    <text evidence="6">The sequence shown here is derived from an EMBL/GenBank/DDBJ whole genome shotgun (WGS) entry which is preliminary data.</text>
</comment>